<organism evidence="1 2">
    <name type="scientific">Trifolium medium</name>
    <dbReference type="NCBI Taxonomy" id="97028"/>
    <lineage>
        <taxon>Eukaryota</taxon>
        <taxon>Viridiplantae</taxon>
        <taxon>Streptophyta</taxon>
        <taxon>Embryophyta</taxon>
        <taxon>Tracheophyta</taxon>
        <taxon>Spermatophyta</taxon>
        <taxon>Magnoliopsida</taxon>
        <taxon>eudicotyledons</taxon>
        <taxon>Gunneridae</taxon>
        <taxon>Pentapetalae</taxon>
        <taxon>rosids</taxon>
        <taxon>fabids</taxon>
        <taxon>Fabales</taxon>
        <taxon>Fabaceae</taxon>
        <taxon>Papilionoideae</taxon>
        <taxon>50 kb inversion clade</taxon>
        <taxon>NPAAA clade</taxon>
        <taxon>Hologalegina</taxon>
        <taxon>IRL clade</taxon>
        <taxon>Trifolieae</taxon>
        <taxon>Trifolium</taxon>
    </lineage>
</organism>
<keyword evidence="2" id="KW-1185">Reference proteome</keyword>
<sequence>MQSFRKQILVLDFAQRAALDGATRGRACMCCLATVVCAARREACAARERDA</sequence>
<comment type="caution">
    <text evidence="1">The sequence shown here is derived from an EMBL/GenBank/DDBJ whole genome shotgun (WGS) entry which is preliminary data.</text>
</comment>
<dbReference type="AlphaFoldDB" id="A0A392VHQ6"/>
<reference evidence="1 2" key="1">
    <citation type="journal article" date="2018" name="Front. Plant Sci.">
        <title>Red Clover (Trifolium pratense) and Zigzag Clover (T. medium) - A Picture of Genomic Similarities and Differences.</title>
        <authorList>
            <person name="Dluhosova J."/>
            <person name="Istvanek J."/>
            <person name="Nedelnik J."/>
            <person name="Repkova J."/>
        </authorList>
    </citation>
    <scope>NUCLEOTIDE SEQUENCE [LARGE SCALE GENOMIC DNA]</scope>
    <source>
        <strain evidence="2">cv. 10/8</strain>
        <tissue evidence="1">Leaf</tissue>
    </source>
</reference>
<evidence type="ECO:0000313" key="1">
    <source>
        <dbReference type="EMBL" id="MCI86491.1"/>
    </source>
</evidence>
<name>A0A392VHQ6_9FABA</name>
<dbReference type="Proteomes" id="UP000265520">
    <property type="component" value="Unassembled WGS sequence"/>
</dbReference>
<feature type="non-terminal residue" evidence="1">
    <location>
        <position position="51"/>
    </location>
</feature>
<evidence type="ECO:0000313" key="2">
    <source>
        <dbReference type="Proteomes" id="UP000265520"/>
    </source>
</evidence>
<protein>
    <submittedName>
        <fullName evidence="1">Uncharacterized protein</fullName>
    </submittedName>
</protein>
<accession>A0A392VHQ6</accession>
<dbReference type="EMBL" id="LXQA011142135">
    <property type="protein sequence ID" value="MCI86491.1"/>
    <property type="molecule type" value="Genomic_DNA"/>
</dbReference>
<proteinExistence type="predicted"/>